<feature type="region of interest" description="Disordered" evidence="1">
    <location>
        <begin position="645"/>
        <end position="664"/>
    </location>
</feature>
<evidence type="ECO:0000256" key="1">
    <source>
        <dbReference type="SAM" id="MobiDB-lite"/>
    </source>
</evidence>
<feature type="compositionally biased region" description="Low complexity" evidence="1">
    <location>
        <begin position="47"/>
        <end position="65"/>
    </location>
</feature>
<feature type="compositionally biased region" description="Low complexity" evidence="1">
    <location>
        <begin position="722"/>
        <end position="733"/>
    </location>
</feature>
<feature type="region of interest" description="Disordered" evidence="1">
    <location>
        <begin position="421"/>
        <end position="470"/>
    </location>
</feature>
<organism evidence="2 3">
    <name type="scientific">Helicocarpus griseus UAMH5409</name>
    <dbReference type="NCBI Taxonomy" id="1447875"/>
    <lineage>
        <taxon>Eukaryota</taxon>
        <taxon>Fungi</taxon>
        <taxon>Dikarya</taxon>
        <taxon>Ascomycota</taxon>
        <taxon>Pezizomycotina</taxon>
        <taxon>Eurotiomycetes</taxon>
        <taxon>Eurotiomycetidae</taxon>
        <taxon>Onygenales</taxon>
        <taxon>Ajellomycetaceae</taxon>
        <taxon>Helicocarpus</taxon>
    </lineage>
</organism>
<feature type="compositionally biased region" description="Basic and acidic residues" evidence="1">
    <location>
        <begin position="85"/>
        <end position="101"/>
    </location>
</feature>
<feature type="compositionally biased region" description="Basic and acidic residues" evidence="1">
    <location>
        <begin position="646"/>
        <end position="660"/>
    </location>
</feature>
<dbReference type="Proteomes" id="UP000223968">
    <property type="component" value="Unassembled WGS sequence"/>
</dbReference>
<comment type="caution">
    <text evidence="2">The sequence shown here is derived from an EMBL/GenBank/DDBJ whole genome shotgun (WGS) entry which is preliminary data.</text>
</comment>
<feature type="compositionally biased region" description="Polar residues" evidence="1">
    <location>
        <begin position="1"/>
        <end position="17"/>
    </location>
</feature>
<reference evidence="2 3" key="1">
    <citation type="submission" date="2017-10" db="EMBL/GenBank/DDBJ databases">
        <title>Comparative genomics in systemic dimorphic fungi from Ajellomycetaceae.</title>
        <authorList>
            <person name="Munoz J.F."/>
            <person name="Mcewen J.G."/>
            <person name="Clay O.K."/>
            <person name="Cuomo C.A."/>
        </authorList>
    </citation>
    <scope>NUCLEOTIDE SEQUENCE [LARGE SCALE GENOMIC DNA]</scope>
    <source>
        <strain evidence="2 3">UAMH5409</strain>
    </source>
</reference>
<dbReference type="OrthoDB" id="5394108at2759"/>
<name>A0A2B7XU43_9EURO</name>
<dbReference type="EMBL" id="PDNB01000064">
    <property type="protein sequence ID" value="PGH12007.1"/>
    <property type="molecule type" value="Genomic_DNA"/>
</dbReference>
<proteinExistence type="predicted"/>
<feature type="compositionally biased region" description="Low complexity" evidence="1">
    <location>
        <begin position="598"/>
        <end position="612"/>
    </location>
</feature>
<feature type="region of interest" description="Disordered" evidence="1">
    <location>
        <begin position="675"/>
        <end position="1045"/>
    </location>
</feature>
<feature type="compositionally biased region" description="Basic and acidic residues" evidence="1">
    <location>
        <begin position="682"/>
        <end position="693"/>
    </location>
</feature>
<evidence type="ECO:0000313" key="2">
    <source>
        <dbReference type="EMBL" id="PGH12007.1"/>
    </source>
</evidence>
<feature type="compositionally biased region" description="Polar residues" evidence="1">
    <location>
        <begin position="912"/>
        <end position="930"/>
    </location>
</feature>
<feature type="compositionally biased region" description="Polar residues" evidence="1">
    <location>
        <begin position="812"/>
        <end position="833"/>
    </location>
</feature>
<protein>
    <submittedName>
        <fullName evidence="2">Uncharacterized protein</fullName>
    </submittedName>
</protein>
<feature type="compositionally biased region" description="Polar residues" evidence="1">
    <location>
        <begin position="565"/>
        <end position="583"/>
    </location>
</feature>
<feature type="compositionally biased region" description="Polar residues" evidence="1">
    <location>
        <begin position="939"/>
        <end position="958"/>
    </location>
</feature>
<feature type="region of interest" description="Disordered" evidence="1">
    <location>
        <begin position="1"/>
        <end position="121"/>
    </location>
</feature>
<feature type="compositionally biased region" description="Basic and acidic residues" evidence="1">
    <location>
        <begin position="994"/>
        <end position="1006"/>
    </location>
</feature>
<feature type="compositionally biased region" description="Acidic residues" evidence="1">
    <location>
        <begin position="884"/>
        <end position="893"/>
    </location>
</feature>
<feature type="compositionally biased region" description="Polar residues" evidence="1">
    <location>
        <begin position="785"/>
        <end position="804"/>
    </location>
</feature>
<accession>A0A2B7XU43</accession>
<gene>
    <name evidence="2" type="ORF">AJ79_04516</name>
</gene>
<feature type="region of interest" description="Disordered" evidence="1">
    <location>
        <begin position="278"/>
        <end position="299"/>
    </location>
</feature>
<feature type="compositionally biased region" description="Polar residues" evidence="1">
    <location>
        <begin position="840"/>
        <end position="862"/>
    </location>
</feature>
<feature type="region of interest" description="Disordered" evidence="1">
    <location>
        <begin position="565"/>
        <end position="614"/>
    </location>
</feature>
<sequence length="1090" mass="118980">MRTRSQPISPSGFQSLDSAPRKRKTQSAAVPKTAKTTKQAGNKDESATASASATAPKTAKTAKTARQPRAKVEKKTAGKRGAKKPSKEETAAVAEHVKEEEVTSFDTNNNGNVAPAEDDNKCEQRIFSSSPRPFIPSPADSGMRLLNSPVSFSVSGTQTVPEDHQSISSTPLSRVILGSSPSVVQPPASASGPSNAFNFGSGYDNYPEEHFHLSPRLVNPLFGALGSGPGNTPPVLPDSSTPDSYFSYFSSPTVPSVAAYRRPLGVWRSREYLRAARNASRAPGNVQPTPTAVPTPPSATSAETPLFCSMWRTAPQDLEDFTPTIRVPSMPLAPMVPSVGGFASRISNYLRPTSTSPLVTREPMVNSAQSPMVTSVGTQTAPSFFSKIARCPCCSMALVWPKNHNLRRKNLKPLTKLLALSQKRGRQDSSDDDDQLPTPKKRRDAAPPAVARHRQRRVTPYAERTRRRAIESQGRIDKTIFRIPQLIAQNKADRDVPDNDNSDSFEEPDWDVLNQMRADAAALEEELPQSPEPPQIPTRRWDLRSLINSVPRSISRLLPTVIQSPTRTFNRSPNEGTDSSTDLFMTPPELFHRPMPSPQSQTPQQVEQAEQSDQSLDAAHYMNDSRFSYSLFPQPLNRRQLLGIKSPEEPSPQKEADQAPRTEPAATIETVDQTVDNNTQHESQDNNNSDRPEKKRKRKREPSPDEIPNPPGVSYGMDLRYFEFSSSEFSSSEAEGSTVKTTTVSGAEQARLPISNTSQPPLPTPRQPAIRGILRGTKRVRFDSSPENTPSKLRLRNSQAQATDDNQHSPERQAQSPERQAQSPEGQAQSPTYTDDPMDTSDSSLTGRSPTAASDPQPSGSSPPIIRPNPYGTYCLDYSLFSSDSDEEDEDTSESAAASSSRTETTADQAPEASTQPAGSATSLGTPSTVKTDEPSGSRGVSQPLTTASSALPGSSTAEPLAPSNTWTQPPPPRPTPAHASLPPQPTTPAEPDAIAKLRSQAEKYKPRLPSGLRASRRYSSSPLSAVDESLPKLNARPPAARGAKTMRELVEERWDEEEDGRAADEIFGREWRRFRRDPSRFIEWEEEGA</sequence>
<evidence type="ECO:0000313" key="3">
    <source>
        <dbReference type="Proteomes" id="UP000223968"/>
    </source>
</evidence>
<dbReference type="AlphaFoldDB" id="A0A2B7XU43"/>
<feature type="compositionally biased region" description="Polar residues" evidence="1">
    <location>
        <begin position="734"/>
        <end position="746"/>
    </location>
</feature>
<keyword evidence="3" id="KW-1185">Reference proteome</keyword>
<dbReference type="STRING" id="1447875.A0A2B7XU43"/>
<feature type="compositionally biased region" description="Low complexity" evidence="1">
    <location>
        <begin position="894"/>
        <end position="908"/>
    </location>
</feature>